<sequence length="85" mass="9302">MKQQYQLFLVTQNNSLVARMITTDMCLPSMDTHVVDQPLYGHAPSAPHSSDIKFSSTGSLRSYRGIKVLGTLILVLGVSAEHGLQ</sequence>
<name>A0A2V3DNY7_9MICC</name>
<accession>A0A2V3DNY7</accession>
<dbReference type="AlphaFoldDB" id="A0A2V3DNY7"/>
<dbReference type="EMBL" id="QHLZ01000020">
    <property type="protein sequence ID" value="PXA63914.1"/>
    <property type="molecule type" value="Genomic_DNA"/>
</dbReference>
<organism evidence="1 2">
    <name type="scientific">Arthrobacter psychrochitiniphilus</name>
    <dbReference type="NCBI Taxonomy" id="291045"/>
    <lineage>
        <taxon>Bacteria</taxon>
        <taxon>Bacillati</taxon>
        <taxon>Actinomycetota</taxon>
        <taxon>Actinomycetes</taxon>
        <taxon>Micrococcales</taxon>
        <taxon>Micrococcaceae</taxon>
        <taxon>Arthrobacter</taxon>
    </lineage>
</organism>
<comment type="caution">
    <text evidence="1">The sequence shown here is derived from an EMBL/GenBank/DDBJ whole genome shotgun (WGS) entry which is preliminary data.</text>
</comment>
<evidence type="ECO:0000313" key="1">
    <source>
        <dbReference type="EMBL" id="PXA63914.1"/>
    </source>
</evidence>
<keyword evidence="2" id="KW-1185">Reference proteome</keyword>
<protein>
    <submittedName>
        <fullName evidence="1">Uncharacterized protein</fullName>
    </submittedName>
</protein>
<gene>
    <name evidence="1" type="ORF">CVS29_17815</name>
</gene>
<reference evidence="1 2" key="1">
    <citation type="submission" date="2018-05" db="EMBL/GenBank/DDBJ databases">
        <title>Genetic diversity of glacier-inhabiting Cryobacterium bacteria in China and description of Cryobacterium mengkeensis sp. nov. and Arthrobacter glacialis sp. nov.</title>
        <authorList>
            <person name="Liu Q."/>
            <person name="Xin Y.-H."/>
        </authorList>
    </citation>
    <scope>NUCLEOTIDE SEQUENCE [LARGE SCALE GENOMIC DNA]</scope>
    <source>
        <strain evidence="1 2">GP3</strain>
    </source>
</reference>
<evidence type="ECO:0000313" key="2">
    <source>
        <dbReference type="Proteomes" id="UP000246303"/>
    </source>
</evidence>
<proteinExistence type="predicted"/>
<dbReference type="Proteomes" id="UP000246303">
    <property type="component" value="Unassembled WGS sequence"/>
</dbReference>